<dbReference type="AlphaFoldDB" id="A0A382KSW0"/>
<accession>A0A382KSW0</accession>
<name>A0A382KSW0_9ZZZZ</name>
<organism evidence="1">
    <name type="scientific">marine metagenome</name>
    <dbReference type="NCBI Taxonomy" id="408172"/>
    <lineage>
        <taxon>unclassified sequences</taxon>
        <taxon>metagenomes</taxon>
        <taxon>ecological metagenomes</taxon>
    </lineage>
</organism>
<sequence length="76" mass="8997">MQGKCILPWEGTFWVYPVAMFEYFQKLTKWYATRCFNRNPIQGLENFLVYARGCLFNIYHLRKAGVQQNADNVIAN</sequence>
<protein>
    <submittedName>
        <fullName evidence="1">Uncharacterized protein</fullName>
    </submittedName>
</protein>
<evidence type="ECO:0000313" key="1">
    <source>
        <dbReference type="EMBL" id="SVC27560.1"/>
    </source>
</evidence>
<gene>
    <name evidence="1" type="ORF">METZ01_LOCUS280414</name>
</gene>
<dbReference type="EMBL" id="UINC01082626">
    <property type="protein sequence ID" value="SVC27560.1"/>
    <property type="molecule type" value="Genomic_DNA"/>
</dbReference>
<proteinExistence type="predicted"/>
<reference evidence="1" key="1">
    <citation type="submission" date="2018-05" db="EMBL/GenBank/DDBJ databases">
        <authorList>
            <person name="Lanie J.A."/>
            <person name="Ng W.-L."/>
            <person name="Kazmierczak K.M."/>
            <person name="Andrzejewski T.M."/>
            <person name="Davidsen T.M."/>
            <person name="Wayne K.J."/>
            <person name="Tettelin H."/>
            <person name="Glass J.I."/>
            <person name="Rusch D."/>
            <person name="Podicherti R."/>
            <person name="Tsui H.-C.T."/>
            <person name="Winkler M.E."/>
        </authorList>
    </citation>
    <scope>NUCLEOTIDE SEQUENCE</scope>
</reference>